<dbReference type="GeneID" id="27353009"/>
<evidence type="ECO:0000256" key="1">
    <source>
        <dbReference type="SAM" id="MobiDB-lite"/>
    </source>
</evidence>
<feature type="region of interest" description="Disordered" evidence="1">
    <location>
        <begin position="583"/>
        <end position="604"/>
    </location>
</feature>
<feature type="transmembrane region" description="Helical" evidence="2">
    <location>
        <begin position="172"/>
        <end position="192"/>
    </location>
</feature>
<dbReference type="VEuPathDB" id="FungiDB:PV06_00935"/>
<gene>
    <name evidence="3" type="ORF">PV06_00935</name>
</gene>
<keyword evidence="2" id="KW-0812">Transmembrane</keyword>
<dbReference type="EMBL" id="KN847332">
    <property type="protein sequence ID" value="KIW48336.1"/>
    <property type="molecule type" value="Genomic_DNA"/>
</dbReference>
<protein>
    <submittedName>
        <fullName evidence="3">Uncharacterized protein</fullName>
    </submittedName>
</protein>
<dbReference type="Proteomes" id="UP000053342">
    <property type="component" value="Unassembled WGS sequence"/>
</dbReference>
<proteinExistence type="predicted"/>
<dbReference type="OrthoDB" id="4161707at2759"/>
<keyword evidence="2" id="KW-0472">Membrane</keyword>
<dbReference type="RefSeq" id="XP_016268552.1">
    <property type="nucleotide sequence ID" value="XM_016401499.1"/>
</dbReference>
<dbReference type="AlphaFoldDB" id="A0A0D2B7X4"/>
<keyword evidence="2" id="KW-1133">Transmembrane helix</keyword>
<keyword evidence="4" id="KW-1185">Reference proteome</keyword>
<sequence length="604" mass="65196">MSGGGAPRTIMPGSGSECEIGAAVVAKPAELECQVTPVTGLAPSDPNCSSSFSSFQDTPDSEMLPMPHAHDMAKGKGSYHPNSSPCPSLETFKNRSSAVAVAATAAAAPTTQKTVQSSKASGSVSGNSTPKASSLSLLSLLSSFSENCCALLLRLINVLLTAAENLAKDKYLIFLLIILALGAVVWYCLAWVDGWAASSVRPARLAWAGVSTTFGFLVNHITKLGDIVPLRNVFSPIATFTQTLGSSAERGGLISTVLSLGELVTDPSTYKDLLCASQVALCLAPWLSFCSHPKYSPNSSSASETTTTTTAPTTSLVVFNETGVELGEFAGVAVSLYPYIADFQLSSVPLTRERFLLRYYEGVQFAGRTPLLSNMLLYRDELYNSNQCLWNITVHTNRILRVMIANFETVAEVVTKAEELDRKSWWGLSRAHKSQVIDRIVGLLEVLDQQLLHLIENIDGCQNTLVLTADLSQEVEGGLMTASRDVGQQIQKASGLFKKPDGDLLAISRVLSETTRYAASEAREILEVARIKLGDHRRDVLNAKETLDLSLILSSKNGLVQLASMLQAVLGDLSNDQGKVQLAQKRHREGFDKKSRPRRKLFPH</sequence>
<reference evidence="3 4" key="1">
    <citation type="submission" date="2015-01" db="EMBL/GenBank/DDBJ databases">
        <title>The Genome Sequence of Exophiala oligosperma CBS72588.</title>
        <authorList>
            <consortium name="The Broad Institute Genomics Platform"/>
            <person name="Cuomo C."/>
            <person name="de Hoog S."/>
            <person name="Gorbushina A."/>
            <person name="Stielow B."/>
            <person name="Teixiera M."/>
            <person name="Abouelleil A."/>
            <person name="Chapman S.B."/>
            <person name="Priest M."/>
            <person name="Young S.K."/>
            <person name="Wortman J."/>
            <person name="Nusbaum C."/>
            <person name="Birren B."/>
        </authorList>
    </citation>
    <scope>NUCLEOTIDE SEQUENCE [LARGE SCALE GENOMIC DNA]</scope>
    <source>
        <strain evidence="3 4">CBS 72588</strain>
    </source>
</reference>
<dbReference type="HOGENOM" id="CLU_423365_0_0_1"/>
<accession>A0A0D2B7X4</accession>
<feature type="compositionally biased region" description="Basic residues" evidence="1">
    <location>
        <begin position="595"/>
        <end position="604"/>
    </location>
</feature>
<organism evidence="3 4">
    <name type="scientific">Exophiala oligosperma</name>
    <dbReference type="NCBI Taxonomy" id="215243"/>
    <lineage>
        <taxon>Eukaryota</taxon>
        <taxon>Fungi</taxon>
        <taxon>Dikarya</taxon>
        <taxon>Ascomycota</taxon>
        <taxon>Pezizomycotina</taxon>
        <taxon>Eurotiomycetes</taxon>
        <taxon>Chaetothyriomycetidae</taxon>
        <taxon>Chaetothyriales</taxon>
        <taxon>Herpotrichiellaceae</taxon>
        <taxon>Exophiala</taxon>
    </lineage>
</organism>
<evidence type="ECO:0000256" key="2">
    <source>
        <dbReference type="SAM" id="Phobius"/>
    </source>
</evidence>
<evidence type="ECO:0000313" key="3">
    <source>
        <dbReference type="EMBL" id="KIW48336.1"/>
    </source>
</evidence>
<feature type="region of interest" description="Disordered" evidence="1">
    <location>
        <begin position="46"/>
        <end position="86"/>
    </location>
</feature>
<evidence type="ECO:0000313" key="4">
    <source>
        <dbReference type="Proteomes" id="UP000053342"/>
    </source>
</evidence>
<name>A0A0D2B7X4_9EURO</name>